<dbReference type="AlphaFoldDB" id="A0A382V6D7"/>
<proteinExistence type="predicted"/>
<sequence>VHIDEEAIATVSRIFQSFVPAGSTVLDLMS</sequence>
<feature type="non-terminal residue" evidence="1">
    <location>
        <position position="30"/>
    </location>
</feature>
<protein>
    <submittedName>
        <fullName evidence="1">Uncharacterized protein</fullName>
    </submittedName>
</protein>
<evidence type="ECO:0000313" key="1">
    <source>
        <dbReference type="EMBL" id="SVD42062.1"/>
    </source>
</evidence>
<organism evidence="1">
    <name type="scientific">marine metagenome</name>
    <dbReference type="NCBI Taxonomy" id="408172"/>
    <lineage>
        <taxon>unclassified sequences</taxon>
        <taxon>metagenomes</taxon>
        <taxon>ecological metagenomes</taxon>
    </lineage>
</organism>
<accession>A0A382V6D7</accession>
<gene>
    <name evidence="1" type="ORF">METZ01_LOCUS394916</name>
</gene>
<dbReference type="EMBL" id="UINC01149531">
    <property type="protein sequence ID" value="SVD42062.1"/>
    <property type="molecule type" value="Genomic_DNA"/>
</dbReference>
<name>A0A382V6D7_9ZZZZ</name>
<feature type="non-terminal residue" evidence="1">
    <location>
        <position position="1"/>
    </location>
</feature>
<reference evidence="1" key="1">
    <citation type="submission" date="2018-05" db="EMBL/GenBank/DDBJ databases">
        <authorList>
            <person name="Lanie J.A."/>
            <person name="Ng W.-L."/>
            <person name="Kazmierczak K.M."/>
            <person name="Andrzejewski T.M."/>
            <person name="Davidsen T.M."/>
            <person name="Wayne K.J."/>
            <person name="Tettelin H."/>
            <person name="Glass J.I."/>
            <person name="Rusch D."/>
            <person name="Podicherti R."/>
            <person name="Tsui H.-C.T."/>
            <person name="Winkler M.E."/>
        </authorList>
    </citation>
    <scope>NUCLEOTIDE SEQUENCE</scope>
</reference>